<dbReference type="SUPFAM" id="SSF102405">
    <property type="entry name" value="MCP/YpsA-like"/>
    <property type="match status" value="1"/>
</dbReference>
<dbReference type="InterPro" id="IPR052341">
    <property type="entry name" value="LOG_family_nucleotidases"/>
</dbReference>
<dbReference type="AlphaFoldDB" id="A0A0W8FWQ9"/>
<dbReference type="EMBL" id="LNQE01000758">
    <property type="protein sequence ID" value="KUG25150.1"/>
    <property type="molecule type" value="Genomic_DNA"/>
</dbReference>
<name>A0A0W8FWQ9_9ZZZZ</name>
<dbReference type="GO" id="GO:0005829">
    <property type="term" value="C:cytosol"/>
    <property type="evidence" value="ECO:0007669"/>
    <property type="project" value="TreeGrafter"/>
</dbReference>
<reference evidence="1" key="1">
    <citation type="journal article" date="2015" name="Proc. Natl. Acad. Sci. U.S.A.">
        <title>Networks of energetic and metabolic interactions define dynamics in microbial communities.</title>
        <authorList>
            <person name="Embree M."/>
            <person name="Liu J.K."/>
            <person name="Al-Bassam M.M."/>
            <person name="Zengler K."/>
        </authorList>
    </citation>
    <scope>NUCLEOTIDE SEQUENCE</scope>
</reference>
<organism evidence="1">
    <name type="scientific">hydrocarbon metagenome</name>
    <dbReference type="NCBI Taxonomy" id="938273"/>
    <lineage>
        <taxon>unclassified sequences</taxon>
        <taxon>metagenomes</taxon>
        <taxon>ecological metagenomes</taxon>
    </lineage>
</organism>
<accession>A0A0W8FWQ9</accession>
<sequence length="163" mass="18474">MPKPGDEEYETAYQLGKILGKNGFNICTGGYQGIMDAVSKGASEMGTKTIGVTVDFFNAKVSSHIHEEIQCSSLFERIEKLVELGDAYIILKGGTGTLVELSIVWEMFNKNLMIEKPIACHGRMWKNLVDIIDERMKFEKRKHGFIYLTENIEECAEYIIRNI</sequence>
<evidence type="ECO:0000313" key="1">
    <source>
        <dbReference type="EMBL" id="KUG25150.1"/>
    </source>
</evidence>
<proteinExistence type="predicted"/>
<dbReference type="InterPro" id="IPR041164">
    <property type="entry name" value="LDcluster4"/>
</dbReference>
<dbReference type="Pfam" id="PF18306">
    <property type="entry name" value="LDcluster4"/>
    <property type="match status" value="1"/>
</dbReference>
<comment type="caution">
    <text evidence="1">The sequence shown here is derived from an EMBL/GenBank/DDBJ whole genome shotgun (WGS) entry which is preliminary data.</text>
</comment>
<gene>
    <name evidence="1" type="ORF">ASZ90_005031</name>
</gene>
<protein>
    <recommendedName>
        <fullName evidence="2">Lysine decarboxylase family</fullName>
    </recommendedName>
</protein>
<evidence type="ECO:0008006" key="2">
    <source>
        <dbReference type="Google" id="ProtNLM"/>
    </source>
</evidence>
<dbReference type="PANTHER" id="PTHR43393:SF3">
    <property type="entry name" value="LYSINE DECARBOXYLASE-LIKE PROTEIN"/>
    <property type="match status" value="1"/>
</dbReference>
<dbReference type="PANTHER" id="PTHR43393">
    <property type="entry name" value="CYTOKININ RIBOSIDE 5'-MONOPHOSPHATE PHOSPHORIBOHYDROLASE"/>
    <property type="match status" value="1"/>
</dbReference>
<dbReference type="Gene3D" id="3.40.50.450">
    <property type="match status" value="1"/>
</dbReference>